<evidence type="ECO:0000256" key="7">
    <source>
        <dbReference type="ARBA" id="ARBA00040167"/>
    </source>
</evidence>
<evidence type="ECO:0000256" key="6">
    <source>
        <dbReference type="ARBA" id="ARBA00037589"/>
    </source>
</evidence>
<comment type="similarity">
    <text evidence="2 9">Belongs to the uroporphyrinogen-III synthase family.</text>
</comment>
<dbReference type="KEGG" id="gey:QMQ05_10530"/>
<evidence type="ECO:0000256" key="8">
    <source>
        <dbReference type="ARBA" id="ARBA00048617"/>
    </source>
</evidence>
<dbReference type="Pfam" id="PF02602">
    <property type="entry name" value="HEM4"/>
    <property type="match status" value="1"/>
</dbReference>
<dbReference type="AlphaFoldDB" id="A0AAU6WAP1"/>
<dbReference type="RefSeq" id="WP_345469849.1">
    <property type="nucleotide sequence ID" value="NZ_CP125942.1"/>
</dbReference>
<dbReference type="GO" id="GO:0006782">
    <property type="term" value="P:protoporphyrinogen IX biosynthetic process"/>
    <property type="evidence" value="ECO:0007669"/>
    <property type="project" value="UniProtKB-UniRule"/>
</dbReference>
<comment type="pathway">
    <text evidence="1 9">Porphyrin-containing compound metabolism; protoporphyrin-IX biosynthesis; coproporphyrinogen-III from 5-aminolevulinate: step 3/4.</text>
</comment>
<dbReference type="PANTHER" id="PTHR38042:SF1">
    <property type="entry name" value="UROPORPHYRINOGEN-III SYNTHASE, CHLOROPLASTIC"/>
    <property type="match status" value="1"/>
</dbReference>
<evidence type="ECO:0000256" key="1">
    <source>
        <dbReference type="ARBA" id="ARBA00004772"/>
    </source>
</evidence>
<dbReference type="GO" id="GO:0004852">
    <property type="term" value="F:uroporphyrinogen-III synthase activity"/>
    <property type="evidence" value="ECO:0007669"/>
    <property type="project" value="UniProtKB-UniRule"/>
</dbReference>
<proteinExistence type="inferred from homology"/>
<evidence type="ECO:0000259" key="10">
    <source>
        <dbReference type="Pfam" id="PF02602"/>
    </source>
</evidence>
<dbReference type="PANTHER" id="PTHR38042">
    <property type="entry name" value="UROPORPHYRINOGEN-III SYNTHASE, CHLOROPLASTIC"/>
    <property type="match status" value="1"/>
</dbReference>
<evidence type="ECO:0000256" key="5">
    <source>
        <dbReference type="ARBA" id="ARBA00023244"/>
    </source>
</evidence>
<dbReference type="EC" id="4.2.1.75" evidence="3 9"/>
<sequence>MGYNALILRNPARAEDTVVEFEKLGITSWCAQLIETIWPEEPHGLEAMVQRLVAGEYSWLVLTSVNTVVVLEKLLASSLLPASLRIASVGEKTSDAITAKLGRNVDFQPEIQSASGMLDKWQLAPGTRICYPHGDLAKPTLSAGLLDRGMVVDEVIAYQTVSAPAAGTVVDPVGAQRPLNVLQPEAIVAKLEQMDLLVFSAPSVVREFRQLIESDLPVSTRTIAIGQPTAKALRAADLPVHAIAAEPTPQGLARAAKDLLQLHGPAVVEETK</sequence>
<keyword evidence="4 9" id="KW-0456">Lyase</keyword>
<comment type="catalytic activity">
    <reaction evidence="8 9">
        <text>hydroxymethylbilane = uroporphyrinogen III + H2O</text>
        <dbReference type="Rhea" id="RHEA:18965"/>
        <dbReference type="ChEBI" id="CHEBI:15377"/>
        <dbReference type="ChEBI" id="CHEBI:57308"/>
        <dbReference type="ChEBI" id="CHEBI:57845"/>
        <dbReference type="EC" id="4.2.1.75"/>
    </reaction>
</comment>
<keyword evidence="5 9" id="KW-0627">Porphyrin biosynthesis</keyword>
<reference evidence="11 12" key="1">
    <citation type="submission" date="2023-05" db="EMBL/GenBank/DDBJ databases">
        <title>Glutamicibacter sp. B1, complete genome.</title>
        <authorList>
            <person name="Long Y.H."/>
            <person name="Fang T."/>
            <person name="Li X.Y."/>
        </authorList>
    </citation>
    <scope>NUCLEOTIDE SEQUENCE [LARGE SCALE GENOMIC DNA]</scope>
    <source>
        <strain evidence="11 12">B1</strain>
    </source>
</reference>
<dbReference type="GO" id="GO:0006780">
    <property type="term" value="P:uroporphyrinogen III biosynthetic process"/>
    <property type="evidence" value="ECO:0007669"/>
    <property type="project" value="UniProtKB-UniRule"/>
</dbReference>
<accession>A0AAU6WAP1</accession>
<evidence type="ECO:0000256" key="4">
    <source>
        <dbReference type="ARBA" id="ARBA00023239"/>
    </source>
</evidence>
<evidence type="ECO:0000313" key="11">
    <source>
        <dbReference type="EMBL" id="XAO44799.1"/>
    </source>
</evidence>
<evidence type="ECO:0000313" key="12">
    <source>
        <dbReference type="Proteomes" id="UP001486888"/>
    </source>
</evidence>
<evidence type="ECO:0000256" key="9">
    <source>
        <dbReference type="RuleBase" id="RU366031"/>
    </source>
</evidence>
<feature type="domain" description="Tetrapyrrole biosynthesis uroporphyrinogen III synthase" evidence="10">
    <location>
        <begin position="17"/>
        <end position="253"/>
    </location>
</feature>
<gene>
    <name evidence="11" type="ORF">QMQ05_10530</name>
</gene>
<organism evidence="11 12">
    <name type="scientific">Glutamicibacter ectropisis</name>
    <dbReference type="NCBI Taxonomy" id="3046593"/>
    <lineage>
        <taxon>Bacteria</taxon>
        <taxon>Bacillati</taxon>
        <taxon>Actinomycetota</taxon>
        <taxon>Actinomycetes</taxon>
        <taxon>Micrococcales</taxon>
        <taxon>Micrococcaceae</taxon>
        <taxon>Glutamicibacter</taxon>
    </lineage>
</organism>
<evidence type="ECO:0000256" key="2">
    <source>
        <dbReference type="ARBA" id="ARBA00008133"/>
    </source>
</evidence>
<dbReference type="SUPFAM" id="SSF69618">
    <property type="entry name" value="HemD-like"/>
    <property type="match status" value="1"/>
</dbReference>
<dbReference type="InterPro" id="IPR039793">
    <property type="entry name" value="UROS/Hem4"/>
</dbReference>
<dbReference type="InterPro" id="IPR003754">
    <property type="entry name" value="4pyrrol_synth_uPrphyn_synth"/>
</dbReference>
<dbReference type="Proteomes" id="UP001486888">
    <property type="component" value="Chromosome"/>
</dbReference>
<dbReference type="CDD" id="cd06578">
    <property type="entry name" value="HemD"/>
    <property type="match status" value="1"/>
</dbReference>
<evidence type="ECO:0000256" key="3">
    <source>
        <dbReference type="ARBA" id="ARBA00013109"/>
    </source>
</evidence>
<dbReference type="InterPro" id="IPR036108">
    <property type="entry name" value="4pyrrol_syn_uPrphyn_synt_sf"/>
</dbReference>
<protein>
    <recommendedName>
        <fullName evidence="7 9">Uroporphyrinogen-III synthase</fullName>
        <ecNumber evidence="3 9">4.2.1.75</ecNumber>
    </recommendedName>
</protein>
<dbReference type="EMBL" id="CP125942">
    <property type="protein sequence ID" value="XAO44799.1"/>
    <property type="molecule type" value="Genomic_DNA"/>
</dbReference>
<dbReference type="Gene3D" id="3.40.50.10090">
    <property type="match status" value="2"/>
</dbReference>
<keyword evidence="12" id="KW-1185">Reference proteome</keyword>
<comment type="function">
    <text evidence="6 9">Catalyzes cyclization of the linear tetrapyrrole, hydroxymethylbilane, to the macrocyclic uroporphyrinogen III.</text>
</comment>
<name>A0AAU6WAP1_9MICC</name>